<keyword evidence="8 9" id="KW-0807">Transducer</keyword>
<keyword evidence="5 9" id="KW-0297">G-protein coupled receptor</keyword>
<comment type="similarity">
    <text evidence="9">Belongs to the G-protein coupled receptor 1 family.</text>
</comment>
<evidence type="ECO:0000256" key="9">
    <source>
        <dbReference type="RuleBase" id="RU000688"/>
    </source>
</evidence>
<evidence type="ECO:0000256" key="7">
    <source>
        <dbReference type="ARBA" id="ARBA00023170"/>
    </source>
</evidence>
<dbReference type="PANTHER" id="PTHR24249:SF414">
    <property type="entry name" value="LP14436P"/>
    <property type="match status" value="1"/>
</dbReference>
<sequence length="376" mass="42698">MRLTNYTLSASNGSDDETSNKEVSTATVVFKTLIFAVTICATLVGNGFIYAAMIRFRPLRTPTNLVLWSLATTDLGMVVIMVVHAVTDLSGEWIFGLVWCHVFATLGLLLSFISILHLCFLSVDRFMAIQRPLRYRQLVTRKRVCALLAILWIFPSVMANLPWSDYQFRSEVYGCQAPTHTTDKKALFKPFIFILITTFVVFPFGIMLFLHARVFRVALTHARSLSAVERSIRRNEKSDRESTSSTRKKDQEIHSLRREIKSAKTFALVIGVFLCCYIPFFTAGTYRKFAGPSAVSDVVMFITTWVAFANSCSNPLVYSLRYTPLKKAFKKLCNVQQRDPKAFVSSLNSFHISLREKRAGKTNQKDKELQTQENCL</sequence>
<feature type="transmembrane region" description="Helical" evidence="10">
    <location>
        <begin position="266"/>
        <end position="286"/>
    </location>
</feature>
<keyword evidence="13" id="KW-1185">Reference proteome</keyword>
<evidence type="ECO:0000256" key="10">
    <source>
        <dbReference type="SAM" id="Phobius"/>
    </source>
</evidence>
<feature type="transmembrane region" description="Helical" evidence="10">
    <location>
        <begin position="298"/>
        <end position="320"/>
    </location>
</feature>
<dbReference type="EMBL" id="DS469784">
    <property type="protein sequence ID" value="EDO33200.1"/>
    <property type="molecule type" value="Genomic_DNA"/>
</dbReference>
<dbReference type="PRINTS" id="PR00237">
    <property type="entry name" value="GPCRRHODOPSN"/>
</dbReference>
<gene>
    <name evidence="12" type="ORF">NEMVEDRAFT_v1g216921</name>
</gene>
<dbReference type="PANTHER" id="PTHR24249">
    <property type="entry name" value="HISTAMINE RECEPTOR-RELATED G-PROTEIN COUPLED RECEPTOR"/>
    <property type="match status" value="1"/>
</dbReference>
<dbReference type="AlphaFoldDB" id="A7SSU5"/>
<dbReference type="Gene3D" id="1.20.1070.10">
    <property type="entry name" value="Rhodopsin 7-helix transmembrane proteins"/>
    <property type="match status" value="1"/>
</dbReference>
<dbReference type="eggNOG" id="KOG3656">
    <property type="taxonomic scope" value="Eukaryota"/>
</dbReference>
<evidence type="ECO:0000256" key="5">
    <source>
        <dbReference type="ARBA" id="ARBA00023040"/>
    </source>
</evidence>
<feature type="transmembrane region" description="Helical" evidence="10">
    <location>
        <begin position="33"/>
        <end position="53"/>
    </location>
</feature>
<protein>
    <recommendedName>
        <fullName evidence="11">G-protein coupled receptors family 1 profile domain-containing protein</fullName>
    </recommendedName>
</protein>
<evidence type="ECO:0000256" key="1">
    <source>
        <dbReference type="ARBA" id="ARBA00004651"/>
    </source>
</evidence>
<dbReference type="Proteomes" id="UP000001593">
    <property type="component" value="Unassembled WGS sequence"/>
</dbReference>
<dbReference type="SUPFAM" id="SSF81321">
    <property type="entry name" value="Family A G protein-coupled receptor-like"/>
    <property type="match status" value="1"/>
</dbReference>
<dbReference type="SMART" id="SM01381">
    <property type="entry name" value="7TM_GPCR_Srsx"/>
    <property type="match status" value="1"/>
</dbReference>
<dbReference type="PhylomeDB" id="A7SSU5"/>
<name>A7SSU5_NEMVE</name>
<dbReference type="HOGENOM" id="CLU_009579_11_0_1"/>
<accession>A7SSU5</accession>
<dbReference type="GO" id="GO:0045202">
    <property type="term" value="C:synapse"/>
    <property type="evidence" value="ECO:0007669"/>
    <property type="project" value="GOC"/>
</dbReference>
<reference evidence="12 13" key="1">
    <citation type="journal article" date="2007" name="Science">
        <title>Sea anemone genome reveals ancestral eumetazoan gene repertoire and genomic organization.</title>
        <authorList>
            <person name="Putnam N.H."/>
            <person name="Srivastava M."/>
            <person name="Hellsten U."/>
            <person name="Dirks B."/>
            <person name="Chapman J."/>
            <person name="Salamov A."/>
            <person name="Terry A."/>
            <person name="Shapiro H."/>
            <person name="Lindquist E."/>
            <person name="Kapitonov V.V."/>
            <person name="Jurka J."/>
            <person name="Genikhovich G."/>
            <person name="Grigoriev I.V."/>
            <person name="Lucas S.M."/>
            <person name="Steele R.E."/>
            <person name="Finnerty J.R."/>
            <person name="Technau U."/>
            <person name="Martindale M.Q."/>
            <person name="Rokhsar D.S."/>
        </authorList>
    </citation>
    <scope>NUCLEOTIDE SEQUENCE [LARGE SCALE GENOMIC DNA]</scope>
    <source>
        <strain evidence="13">CH2 X CH6</strain>
    </source>
</reference>
<dbReference type="GO" id="GO:0016907">
    <property type="term" value="F:G protein-coupled acetylcholine receptor activity"/>
    <property type="evidence" value="ECO:0000318"/>
    <property type="project" value="GO_Central"/>
</dbReference>
<evidence type="ECO:0000256" key="6">
    <source>
        <dbReference type="ARBA" id="ARBA00023136"/>
    </source>
</evidence>
<organism evidence="12 13">
    <name type="scientific">Nematostella vectensis</name>
    <name type="common">Starlet sea anemone</name>
    <dbReference type="NCBI Taxonomy" id="45351"/>
    <lineage>
        <taxon>Eukaryota</taxon>
        <taxon>Metazoa</taxon>
        <taxon>Cnidaria</taxon>
        <taxon>Anthozoa</taxon>
        <taxon>Hexacorallia</taxon>
        <taxon>Actiniaria</taxon>
        <taxon>Edwardsiidae</taxon>
        <taxon>Nematostella</taxon>
    </lineage>
</organism>
<dbReference type="GO" id="GO:0007186">
    <property type="term" value="P:G protein-coupled receptor signaling pathway"/>
    <property type="evidence" value="ECO:0000318"/>
    <property type="project" value="GO_Central"/>
</dbReference>
<evidence type="ECO:0000256" key="2">
    <source>
        <dbReference type="ARBA" id="ARBA00022475"/>
    </source>
</evidence>
<dbReference type="OMA" id="IRTVENC"/>
<keyword evidence="6 10" id="KW-0472">Membrane</keyword>
<dbReference type="CDD" id="cd14967">
    <property type="entry name" value="7tmA_amine_R-like"/>
    <property type="match status" value="1"/>
</dbReference>
<dbReference type="PROSITE" id="PS50262">
    <property type="entry name" value="G_PROTEIN_RECEP_F1_2"/>
    <property type="match status" value="1"/>
</dbReference>
<evidence type="ECO:0000256" key="3">
    <source>
        <dbReference type="ARBA" id="ARBA00022692"/>
    </source>
</evidence>
<dbReference type="PROSITE" id="PS00237">
    <property type="entry name" value="G_PROTEIN_RECEP_F1_1"/>
    <property type="match status" value="1"/>
</dbReference>
<dbReference type="InterPro" id="IPR000276">
    <property type="entry name" value="GPCR_Rhodpsn"/>
</dbReference>
<keyword evidence="7 9" id="KW-0675">Receptor</keyword>
<feature type="transmembrane region" description="Helical" evidence="10">
    <location>
        <begin position="93"/>
        <end position="123"/>
    </location>
</feature>
<evidence type="ECO:0000256" key="4">
    <source>
        <dbReference type="ARBA" id="ARBA00022989"/>
    </source>
</evidence>
<keyword evidence="4 10" id="KW-1133">Transmembrane helix</keyword>
<feature type="domain" description="G-protein coupled receptors family 1 profile" evidence="11">
    <location>
        <begin position="45"/>
        <end position="318"/>
    </location>
</feature>
<dbReference type="InterPro" id="IPR050569">
    <property type="entry name" value="TAAR"/>
</dbReference>
<feature type="transmembrane region" description="Helical" evidence="10">
    <location>
        <begin position="191"/>
        <end position="210"/>
    </location>
</feature>
<evidence type="ECO:0000259" key="11">
    <source>
        <dbReference type="PROSITE" id="PS50262"/>
    </source>
</evidence>
<feature type="transmembrane region" description="Helical" evidence="10">
    <location>
        <begin position="65"/>
        <end position="87"/>
    </location>
</feature>
<evidence type="ECO:0000313" key="12">
    <source>
        <dbReference type="EMBL" id="EDO33200.1"/>
    </source>
</evidence>
<dbReference type="InParanoid" id="A7SSU5"/>
<dbReference type="Pfam" id="PF00001">
    <property type="entry name" value="7tm_1"/>
    <property type="match status" value="1"/>
</dbReference>
<evidence type="ECO:0000313" key="13">
    <source>
        <dbReference type="Proteomes" id="UP000001593"/>
    </source>
</evidence>
<dbReference type="STRING" id="45351.A7SSU5"/>
<dbReference type="GO" id="GO:0005886">
    <property type="term" value="C:plasma membrane"/>
    <property type="evidence" value="ECO:0000318"/>
    <property type="project" value="GO_Central"/>
</dbReference>
<proteinExistence type="inferred from homology"/>
<keyword evidence="2" id="KW-1003">Cell membrane</keyword>
<feature type="transmembrane region" description="Helical" evidence="10">
    <location>
        <begin position="144"/>
        <end position="163"/>
    </location>
</feature>
<dbReference type="InterPro" id="IPR017452">
    <property type="entry name" value="GPCR_Rhodpsn_7TM"/>
</dbReference>
<evidence type="ECO:0000256" key="8">
    <source>
        <dbReference type="ARBA" id="ARBA00023224"/>
    </source>
</evidence>
<comment type="subcellular location">
    <subcellularLocation>
        <location evidence="1">Cell membrane</location>
        <topology evidence="1">Multi-pass membrane protein</topology>
    </subcellularLocation>
</comment>
<keyword evidence="3 9" id="KW-0812">Transmembrane</keyword>